<dbReference type="EMBL" id="MN739745">
    <property type="protein sequence ID" value="QHT24449.1"/>
    <property type="molecule type" value="Genomic_DNA"/>
</dbReference>
<evidence type="ECO:0008006" key="2">
    <source>
        <dbReference type="Google" id="ProtNLM"/>
    </source>
</evidence>
<dbReference type="PANTHER" id="PTHR36147:SF2">
    <property type="match status" value="1"/>
</dbReference>
<protein>
    <recommendedName>
        <fullName evidence="2">Peptidase S74 domain-containing protein</fullName>
    </recommendedName>
</protein>
<evidence type="ECO:0000313" key="1">
    <source>
        <dbReference type="EMBL" id="QHT24449.1"/>
    </source>
</evidence>
<proteinExistence type="predicted"/>
<sequence length="2224" mass="229790">MSTIGVITGFNTQLSKRFVDIEIVNTVTSTISSSGSDLTITSSSGNNIVFNDNVKVTTSGILDINSAIRLYDKNDNTYNKKLYNDGNNLVWGSDVIVTDATIESEIENITRLDIDTITLSGSISGTSDLTGLIITGKTTLNNKTYTWPTSSGSNLDFLTTNGNGILTWNSLNNYNLTSLGDVTLTNSANGSILTYNGSGGWISSKSLNINVLEVSSGATLPRTTTIGSVTYTFPSSDGSGTQYLKTNGSANLSWGKPSLSDLTDASFNSLAVNDFITYNGTKWINTDTINIGTIGGTISTPEQPNITHTGTLEVPMSVTINGSGSYAGRIILRNASNYISISASPDMNTNFLLKLPSSDGLSNQVLKTDGSGNLSWIHVANTINDATDTSFNNLLPNDILKYMGDKWINSKSIEITDLQTTNLTLNETLITATGDDINKLNGITSSTAELNILTGVTATSSDINKLNGMTSSTAELNILTGLTSSTAELNILTGLTSSTAELNILTDVTATSSDINKLNGMTSSTAELNILTGLTSSTAELNILTGVTSSTAELNILTGLTSSTAELNILTGLTSSTAELNILTGVTSSTAELNILTDVTATSSDINKLNGMTSSTAELNILTGLTSSTAELNILTGLTSSTTELNILTGLTSSTTELNILTGLTSSTAELNILTGLTSSTAELNILTGLTSSTAELNLLTGLTSSTAELNILTGLTSSTAELNILTGVTSSTAELNLLTGLTSSTAELNTLTGLTSSTAELNTLTGLTSSTAELNTLTGLTSSTAELNILTGLTSSTAELNTLTGLTSSTAELNILTGLTSSTAELNTLTGLTSSTAELNTLTGLTSSTAELNTLTGLTSSTAELNTLTGLTSSTAELNLLTGLTSSTTELNILTGLTSSTAELNILTGVTATSAELNYLDITTLGTAEISKALVVDNSNNIVGLGNLGVNAVNANTLSGTIQTSEQPNITSVGSVVTIIGQETLGAKLILRESTANGTNEISISAPVSLSNNYSYTWPSNYGTASQYLQTNGSGGLVWANGDGGGGGGGGITTIAEATDTNIVDPTNNQLLTYDSEGGTWYNSSSIRVTDIYLNDVLITASATELNYVDIETIGTSSPSKALVTDASNNITGIGNLGVNTLSANSLTGTIQTSEQPNITSVGTLEVPVSVTVLGQTTSGAKLVLKEATNNGVHYVSIQAPSSLADNYTLVLPANDGDNGQILTTNGNGVLSWSNGGDLPTNIVSPNDQDLLVYNSETGTWNNLTSISVTGLTLNGTSITATGSELNILSGVTATTTELNTLSGVYATSTELNTLSGVYATANELNLLSGLMATTPELNTLSGIIATTTELNTLSGIAVTSTELNTLSGLITTTAELNILSGVIATADELNILSGVVANANELNILSGVIATPTELNILSGVIATSNELNALSGIAVTSTELNVLSGVIATSTELNKLSGVITTSDELNILSGATVTFDELNYLDVVTKGQAEPGKALVTDGFGSIIGIGNLSVDNVLVGQSDSIVNLFGLGASGQLVNVKGIKLIDNATSSFTTFSNINSVTIDSLLLMKIASGTITGTDCSSLLIKGPPIGGGYVTLTAGTTYSLKVDSGMTYLGGGLRMKESGGGDNFVNIRTSSGMVSNVNFILPDGYGQSGDILSTDGSGNLSWVTGGTVVNMDISASGANRVLTTAGADRSIQEGLSTYEFRSNNMVGSTLKIYGSSSANNYVGFKAPTTISSSIVWELPDVDGATGQYLKTNGNGALLWDNPSSGVVINPVTMSSAAGGSNRIITTAGSDRTAKEGSQIYECRSILGSGSQLRLYGSSSANNYVGLSAPTSIGSSISWRLPSTDGLSNQYLTTNGMGILSWASFASPGSIILTNGANNRIVTTTSSTDLNAESNLTFDGVMLTVGTGSNVINAMGGSLSVVNGVGPNYTAHFESTIQTNNSAMYTISGSVHVFNSDIRNSGITLERNVDNSSRLIHMFIGPTVAPSNSSFSFSSFGTAPLVIQNMDASFNRFIWYSGSAINGMDFFTGQHGCASSDVDIKSNVNNYVGLIVSANGNYSSPSQDNYATVLNGKNAIQINNSLPIVELTTSQMDKKVFGVISNGEEVGSTSRSFGKGAWGMMISKESGDDRLIINSVGEGGIWVTNINGNFENGDYITSSVIPGYGMKQNDDLLHNYTVAKITMTCNFDNSGSYQMKSVSHNDQTYIAAFVGCTYHCG</sequence>
<dbReference type="PANTHER" id="PTHR36147">
    <property type="match status" value="1"/>
</dbReference>
<reference evidence="1" key="1">
    <citation type="journal article" date="2020" name="Nature">
        <title>Giant virus diversity and host interactions through global metagenomics.</title>
        <authorList>
            <person name="Schulz F."/>
            <person name="Roux S."/>
            <person name="Paez-Espino D."/>
            <person name="Jungbluth S."/>
            <person name="Walsh D.A."/>
            <person name="Denef V.J."/>
            <person name="McMahon K.D."/>
            <person name="Konstantinidis K.T."/>
            <person name="Eloe-Fadrosh E.A."/>
            <person name="Kyrpides N.C."/>
            <person name="Woyke T."/>
        </authorList>
    </citation>
    <scope>NUCLEOTIDE SEQUENCE</scope>
    <source>
        <strain evidence="1">GVMAG-M-3300023179-150</strain>
    </source>
</reference>
<name>A0A6C0E863_9ZZZZ</name>
<organism evidence="1">
    <name type="scientific">viral metagenome</name>
    <dbReference type="NCBI Taxonomy" id="1070528"/>
    <lineage>
        <taxon>unclassified sequences</taxon>
        <taxon>metagenomes</taxon>
        <taxon>organismal metagenomes</taxon>
    </lineage>
</organism>
<accession>A0A6C0E863</accession>